<feature type="compositionally biased region" description="Basic and acidic residues" evidence="1">
    <location>
        <begin position="745"/>
        <end position="758"/>
    </location>
</feature>
<feature type="compositionally biased region" description="Basic and acidic residues" evidence="1">
    <location>
        <begin position="465"/>
        <end position="488"/>
    </location>
</feature>
<feature type="compositionally biased region" description="Basic and acidic residues" evidence="1">
    <location>
        <begin position="827"/>
        <end position="858"/>
    </location>
</feature>
<proteinExistence type="predicted"/>
<feature type="region of interest" description="Disordered" evidence="1">
    <location>
        <begin position="144"/>
        <end position="206"/>
    </location>
</feature>
<dbReference type="GeneID" id="113056409"/>
<protein>
    <submittedName>
        <fullName evidence="3">COP1-interactive protein 1 isoform X1</fullName>
    </submittedName>
</protein>
<feature type="compositionally biased region" description="Basic and acidic residues" evidence="1">
    <location>
        <begin position="588"/>
        <end position="634"/>
    </location>
</feature>
<feature type="region of interest" description="Disordered" evidence="1">
    <location>
        <begin position="527"/>
        <end position="719"/>
    </location>
</feature>
<feature type="compositionally biased region" description="Basic and acidic residues" evidence="1">
    <location>
        <begin position="221"/>
        <end position="259"/>
    </location>
</feature>
<feature type="region of interest" description="Disordered" evidence="1">
    <location>
        <begin position="220"/>
        <end position="351"/>
    </location>
</feature>
<feature type="compositionally biased region" description="Basic and acidic residues" evidence="1">
    <location>
        <begin position="164"/>
        <end position="186"/>
    </location>
</feature>
<feature type="region of interest" description="Disordered" evidence="1">
    <location>
        <begin position="368"/>
        <end position="514"/>
    </location>
</feature>
<accession>A0A6P6L335</accession>
<dbReference type="OrthoDB" id="8961857at2759"/>
<feature type="compositionally biased region" description="Basic and acidic residues" evidence="1">
    <location>
        <begin position="527"/>
        <end position="553"/>
    </location>
</feature>
<dbReference type="KEGG" id="caua:113056409"/>
<keyword evidence="2" id="KW-1185">Reference proteome</keyword>
<feature type="region of interest" description="Disordered" evidence="1">
    <location>
        <begin position="1457"/>
        <end position="1505"/>
    </location>
</feature>
<dbReference type="RefSeq" id="XP_026078964.1">
    <property type="nucleotide sequence ID" value="XM_026223179.1"/>
</dbReference>
<feature type="region of interest" description="Disordered" evidence="1">
    <location>
        <begin position="977"/>
        <end position="997"/>
    </location>
</feature>
<dbReference type="Proteomes" id="UP000515129">
    <property type="component" value="Chromosome 37"/>
</dbReference>
<gene>
    <name evidence="3" type="primary">LOC113056409</name>
</gene>
<evidence type="ECO:0000256" key="1">
    <source>
        <dbReference type="SAM" id="MobiDB-lite"/>
    </source>
</evidence>
<feature type="compositionally biased region" description="Acidic residues" evidence="1">
    <location>
        <begin position="775"/>
        <end position="796"/>
    </location>
</feature>
<feature type="region of interest" description="Disordered" evidence="1">
    <location>
        <begin position="739"/>
        <end position="796"/>
    </location>
</feature>
<feature type="compositionally biased region" description="Acidic residues" evidence="1">
    <location>
        <begin position="402"/>
        <end position="430"/>
    </location>
</feature>
<feature type="compositionally biased region" description="Polar residues" evidence="1">
    <location>
        <begin position="986"/>
        <end position="997"/>
    </location>
</feature>
<evidence type="ECO:0000313" key="2">
    <source>
        <dbReference type="Proteomes" id="UP000515129"/>
    </source>
</evidence>
<evidence type="ECO:0000313" key="3">
    <source>
        <dbReference type="RefSeq" id="XP_026078964.1"/>
    </source>
</evidence>
<organism evidence="2 3">
    <name type="scientific">Carassius auratus</name>
    <name type="common">Goldfish</name>
    <dbReference type="NCBI Taxonomy" id="7957"/>
    <lineage>
        <taxon>Eukaryota</taxon>
        <taxon>Metazoa</taxon>
        <taxon>Chordata</taxon>
        <taxon>Craniata</taxon>
        <taxon>Vertebrata</taxon>
        <taxon>Euteleostomi</taxon>
        <taxon>Actinopterygii</taxon>
        <taxon>Neopterygii</taxon>
        <taxon>Teleostei</taxon>
        <taxon>Ostariophysi</taxon>
        <taxon>Cypriniformes</taxon>
        <taxon>Cyprinidae</taxon>
        <taxon>Cyprininae</taxon>
        <taxon>Carassius</taxon>
    </lineage>
</organism>
<feature type="compositionally biased region" description="Basic and acidic residues" evidence="1">
    <location>
        <begin position="368"/>
        <end position="388"/>
    </location>
</feature>
<name>A0A6P6L335_CARAU</name>
<reference evidence="3" key="1">
    <citation type="submission" date="2025-08" db="UniProtKB">
        <authorList>
            <consortium name="RefSeq"/>
        </authorList>
    </citation>
    <scope>IDENTIFICATION</scope>
    <source>
        <strain evidence="3">Wakin</strain>
        <tissue evidence="3">Muscle</tissue>
    </source>
</reference>
<feature type="compositionally biased region" description="Basic and acidic residues" evidence="1">
    <location>
        <begin position="561"/>
        <end position="579"/>
    </location>
</feature>
<feature type="region of interest" description="Disordered" evidence="1">
    <location>
        <begin position="827"/>
        <end position="888"/>
    </location>
</feature>
<feature type="compositionally biased region" description="Basic and acidic residues" evidence="1">
    <location>
        <begin position="194"/>
        <end position="206"/>
    </location>
</feature>
<sequence>MDPPESSVNRIGRTIWTVWGYLSGAVARYLRPEVTDEGNQGVRTRTDDTDLKSAVNKINREVTEDNSNNEGKKTNQIDSADVKCSPSNVRVQVASVQWENTDVAKDDNNDELHVHATKKQTYHCVVWSTGTDTDNERRMVDAQVDKETDSSDEVQAEKAYANNECKESATEHELEETGKIEQKYGDNEDEEERDQNHEVEKCAKNRKDECKTDVMVQLEQDVERGKQINTVDHGETEHADEQLIEEKENNLDQKDQDKTENDEEQELESQVQDLRQSEDPDNADIVVQCDQDVEQEKQINTADHEDTEGIAGFKHADEHLFDETEEQIVDQKDQEKTENDEEQETESQVQELLHLTKYSDEISDVYKNDVEEMMSETRSETEQDKENETVQNLEEIGQLEQNDGDSEDEEECDQNPEDEECAMESEDLDNADVMVQSELHGEDVKQQMQIIMMDHGETGGFGGFKHSDDHHIDEKEKQTVDQMDQEKTENDEEQGTESQVQDLRKSEDPDNTNIVVQCEQDVEQEKQINNECKESATAHELEETGKIEQKYGDNEDEEERDQNHEVEKCARNRKDECKTDVMVQLEQDVERGKQINTVDHGETEHADEQLIEEKENNLDQKDQDKTENDEEHGLESQVQDLRQSEDPDNTDIVVQCEQDVEQEKQIKVDHEDTEGIAGFKHADEHLFDETEEQIVDQKDQEKTENDEEQGTESQVQDMLPQLEYLTKYSDELAYNSKNDVEEMMSETRSETEQDKENETVQNLEEIGQLEQNYGDSEDEEECDQNPEDEECAMESEDLDDADVMVQSELHGEDVEQEMQISMMDYAEKEGIGGFKHSDDDHIDEKEKQTVDQMDQEKTENDEEQGTESQVQDVLPQQDYFPDEADGLAKPERLKVMEKYSDEIDEFSKEGVEEVLLKTEHDEDTTEIEQDTIKCEVMESVETLQTVSEELSAKKVPNVELKMTTLVDEFLETVNNPKLSDSKLDTSENTPEMGTGSSVVAMKPEGMISDRIVCEFPGELRKGPETDLGCFEEVQTTLHDLQTLTEEQAEREAVVVCSVEHLETMRTFETKKDIETLIESLGSTESHAHQETDKTTFSHKEHVELRTELTEETIDTKISSEVEEAEPTMKEDQSSVIRNVFLQSHELLEFKGECKSSFGTMDTFNESSVSEIAGTAEIKHLAEEQTDVKPVLTRSLSPAEFLEETVHLKGVSERCTEEQEILEAALEYVEGITNQVLKDMLERQVNVVQETEPLARPSTEEHGDAENKGPAQCVSADAFVLEEEGKSLGETIETKEEMEVETTSNEVLKQAECETTETDGRRDQTQKVIAGETVLRSHEDVMEVSRPGMKRGFDQVSKDLAEVKAKGKFDLYLQAFEESSLDFTIQKARIAVKNPLVRPPKDPRSLLFKVSVEPLVSQRSPRGQKIEVSVPSKGVTGFKLPGLGAGLPVLRKTEFGKKAREGGAAERTLQTQQEPVAVTEDSVKQEQVPAKPKWTPPRHPGMGSPFMMAELKNKLKKPVQE</sequence>
<feature type="compositionally biased region" description="Basic and acidic residues" evidence="1">
    <location>
        <begin position="661"/>
        <end position="670"/>
    </location>
</feature>